<dbReference type="RefSeq" id="WP_377177155.1">
    <property type="nucleotide sequence ID" value="NZ_JBHTMY010000002.1"/>
</dbReference>
<protein>
    <submittedName>
        <fullName evidence="1">Uncharacterized protein</fullName>
    </submittedName>
</protein>
<gene>
    <name evidence="1" type="ORF">ACFQ39_06290</name>
</gene>
<organism evidence="1 2">
    <name type="scientific">Namhaeicola litoreus</name>
    <dbReference type="NCBI Taxonomy" id="1052145"/>
    <lineage>
        <taxon>Bacteria</taxon>
        <taxon>Pseudomonadati</taxon>
        <taxon>Bacteroidota</taxon>
        <taxon>Flavobacteriia</taxon>
        <taxon>Flavobacteriales</taxon>
        <taxon>Flavobacteriaceae</taxon>
        <taxon>Namhaeicola</taxon>
    </lineage>
</organism>
<dbReference type="EMBL" id="JBHTMY010000002">
    <property type="protein sequence ID" value="MFD1315220.1"/>
    <property type="molecule type" value="Genomic_DNA"/>
</dbReference>
<proteinExistence type="predicted"/>
<evidence type="ECO:0000313" key="1">
    <source>
        <dbReference type="EMBL" id="MFD1315220.1"/>
    </source>
</evidence>
<name>A0ABW3Y2V8_9FLAO</name>
<sequence>MHPDQIHPDFLESIKEQYQNFKIIYGFENAYKEDKWNRILFNKTPHEHNTALWQSPAINELEKSYGSRHYTSQKVNFLIDQFLDYRENHSFGEYDDTVILTDDELLERKERIEFLTAKWKEVQKDIDFN</sequence>
<evidence type="ECO:0000313" key="2">
    <source>
        <dbReference type="Proteomes" id="UP001597201"/>
    </source>
</evidence>
<keyword evidence="2" id="KW-1185">Reference proteome</keyword>
<reference evidence="2" key="1">
    <citation type="journal article" date="2019" name="Int. J. Syst. Evol. Microbiol.">
        <title>The Global Catalogue of Microorganisms (GCM) 10K type strain sequencing project: providing services to taxonomists for standard genome sequencing and annotation.</title>
        <authorList>
            <consortium name="The Broad Institute Genomics Platform"/>
            <consortium name="The Broad Institute Genome Sequencing Center for Infectious Disease"/>
            <person name="Wu L."/>
            <person name="Ma J."/>
        </authorList>
    </citation>
    <scope>NUCLEOTIDE SEQUENCE [LARGE SCALE GENOMIC DNA]</scope>
    <source>
        <strain evidence="2">CCUG 61485</strain>
    </source>
</reference>
<comment type="caution">
    <text evidence="1">The sequence shown here is derived from an EMBL/GenBank/DDBJ whole genome shotgun (WGS) entry which is preliminary data.</text>
</comment>
<accession>A0ABW3Y2V8</accession>
<dbReference type="Proteomes" id="UP001597201">
    <property type="component" value="Unassembled WGS sequence"/>
</dbReference>